<comment type="caution">
    <text evidence="4">The sequence shown here is derived from an EMBL/GenBank/DDBJ whole genome shotgun (WGS) entry which is preliminary data.</text>
</comment>
<dbReference type="Proteomes" id="UP001154282">
    <property type="component" value="Unassembled WGS sequence"/>
</dbReference>
<accession>A0AAV0KTX6</accession>
<protein>
    <recommendedName>
        <fullName evidence="3">NAD-dependent epimerase/dehydratase domain-containing protein</fullName>
    </recommendedName>
</protein>
<dbReference type="SUPFAM" id="SSF51735">
    <property type="entry name" value="NAD(P)-binding Rossmann-fold domains"/>
    <property type="match status" value="1"/>
</dbReference>
<feature type="domain" description="NAD-dependent epimerase/dehydratase" evidence="3">
    <location>
        <begin position="21"/>
        <end position="113"/>
    </location>
</feature>
<keyword evidence="5" id="KW-1185">Reference proteome</keyword>
<dbReference type="InterPro" id="IPR050425">
    <property type="entry name" value="NAD(P)_dehydrat-like"/>
</dbReference>
<evidence type="ECO:0000259" key="3">
    <source>
        <dbReference type="Pfam" id="PF01370"/>
    </source>
</evidence>
<organism evidence="4 5">
    <name type="scientific">Linum tenue</name>
    <dbReference type="NCBI Taxonomy" id="586396"/>
    <lineage>
        <taxon>Eukaryota</taxon>
        <taxon>Viridiplantae</taxon>
        <taxon>Streptophyta</taxon>
        <taxon>Embryophyta</taxon>
        <taxon>Tracheophyta</taxon>
        <taxon>Spermatophyta</taxon>
        <taxon>Magnoliopsida</taxon>
        <taxon>eudicotyledons</taxon>
        <taxon>Gunneridae</taxon>
        <taxon>Pentapetalae</taxon>
        <taxon>rosids</taxon>
        <taxon>fabids</taxon>
        <taxon>Malpighiales</taxon>
        <taxon>Linaceae</taxon>
        <taxon>Linum</taxon>
    </lineage>
</organism>
<dbReference type="Pfam" id="PF01370">
    <property type="entry name" value="Epimerase"/>
    <property type="match status" value="1"/>
</dbReference>
<dbReference type="AlphaFoldDB" id="A0AAV0KTX6"/>
<evidence type="ECO:0000256" key="2">
    <source>
        <dbReference type="ARBA" id="ARBA00023002"/>
    </source>
</evidence>
<sequence length="187" mass="21301">MNPAWPSGRPMDESCWSDAEYCRATERWYQVSKTEAESQAIEYGKATGLDLVTVCPNLIMGPVIQPTRNASTLVLSMALKEGHDLEDNRHHRIVDVRDVAEALVLVYEKPEAQGRYICTSHSVHVKDIVDILKDEYPSYNYPKNFTDGQQKKEMSSEKLQRLGWSYRSLQETLVDSVESYKKAGLLD</sequence>
<proteinExistence type="predicted"/>
<dbReference type="EMBL" id="CAMGYJ010000005">
    <property type="protein sequence ID" value="CAI0425660.1"/>
    <property type="molecule type" value="Genomic_DNA"/>
</dbReference>
<dbReference type="Gene3D" id="3.40.50.720">
    <property type="entry name" value="NAD(P)-binding Rossmann-like Domain"/>
    <property type="match status" value="1"/>
</dbReference>
<keyword evidence="1" id="KW-0521">NADP</keyword>
<name>A0AAV0KTX6_9ROSI</name>
<evidence type="ECO:0000313" key="5">
    <source>
        <dbReference type="Proteomes" id="UP001154282"/>
    </source>
</evidence>
<gene>
    <name evidence="4" type="ORF">LITE_LOCUS20498</name>
</gene>
<reference evidence="4" key="1">
    <citation type="submission" date="2022-08" db="EMBL/GenBank/DDBJ databases">
        <authorList>
            <person name="Gutierrez-Valencia J."/>
        </authorList>
    </citation>
    <scope>NUCLEOTIDE SEQUENCE</scope>
</reference>
<keyword evidence="2" id="KW-0560">Oxidoreductase</keyword>
<dbReference type="GO" id="GO:0016616">
    <property type="term" value="F:oxidoreductase activity, acting on the CH-OH group of donors, NAD or NADP as acceptor"/>
    <property type="evidence" value="ECO:0007669"/>
    <property type="project" value="TreeGrafter"/>
</dbReference>
<dbReference type="InterPro" id="IPR036291">
    <property type="entry name" value="NAD(P)-bd_dom_sf"/>
</dbReference>
<dbReference type="PANTHER" id="PTHR10366">
    <property type="entry name" value="NAD DEPENDENT EPIMERASE/DEHYDRATASE"/>
    <property type="match status" value="1"/>
</dbReference>
<dbReference type="PANTHER" id="PTHR10366:SF776">
    <property type="entry name" value="NAD(P)-BINDING ROSSMANN-FOLD SUPERFAMILY PROTEIN"/>
    <property type="match status" value="1"/>
</dbReference>
<dbReference type="InterPro" id="IPR001509">
    <property type="entry name" value="Epimerase_deHydtase"/>
</dbReference>
<evidence type="ECO:0000313" key="4">
    <source>
        <dbReference type="EMBL" id="CAI0425660.1"/>
    </source>
</evidence>
<evidence type="ECO:0000256" key="1">
    <source>
        <dbReference type="ARBA" id="ARBA00022857"/>
    </source>
</evidence>